<dbReference type="Proteomes" id="UP001367676">
    <property type="component" value="Unassembled WGS sequence"/>
</dbReference>
<organism evidence="3 4">
    <name type="scientific">Parthenolecanium corni</name>
    <dbReference type="NCBI Taxonomy" id="536013"/>
    <lineage>
        <taxon>Eukaryota</taxon>
        <taxon>Metazoa</taxon>
        <taxon>Ecdysozoa</taxon>
        <taxon>Arthropoda</taxon>
        <taxon>Hexapoda</taxon>
        <taxon>Insecta</taxon>
        <taxon>Pterygota</taxon>
        <taxon>Neoptera</taxon>
        <taxon>Paraneoptera</taxon>
        <taxon>Hemiptera</taxon>
        <taxon>Sternorrhyncha</taxon>
        <taxon>Coccoidea</taxon>
        <taxon>Coccidae</taxon>
        <taxon>Parthenolecanium</taxon>
    </lineage>
</organism>
<evidence type="ECO:0000256" key="2">
    <source>
        <dbReference type="SAM" id="SignalP"/>
    </source>
</evidence>
<proteinExistence type="predicted"/>
<name>A0AAN9YBL4_9HEMI</name>
<feature type="compositionally biased region" description="Low complexity" evidence="1">
    <location>
        <begin position="27"/>
        <end position="38"/>
    </location>
</feature>
<evidence type="ECO:0000313" key="3">
    <source>
        <dbReference type="EMBL" id="KAK7605327.1"/>
    </source>
</evidence>
<accession>A0AAN9YBL4</accession>
<keyword evidence="4" id="KW-1185">Reference proteome</keyword>
<reference evidence="3 4" key="1">
    <citation type="submission" date="2024-03" db="EMBL/GenBank/DDBJ databases">
        <title>Adaptation during the transition from Ophiocordyceps entomopathogen to insect associate is accompanied by gene loss and intensified selection.</title>
        <authorList>
            <person name="Ward C.M."/>
            <person name="Onetto C.A."/>
            <person name="Borneman A.R."/>
        </authorList>
    </citation>
    <scope>NUCLEOTIDE SEQUENCE [LARGE SCALE GENOMIC DNA]</scope>
    <source>
        <strain evidence="3">AWRI1</strain>
        <tissue evidence="3">Single Adult Female</tissue>
    </source>
</reference>
<comment type="caution">
    <text evidence="3">The sequence shown here is derived from an EMBL/GenBank/DDBJ whole genome shotgun (WGS) entry which is preliminary data.</text>
</comment>
<dbReference type="EMBL" id="JBBCAQ010000002">
    <property type="protein sequence ID" value="KAK7605327.1"/>
    <property type="molecule type" value="Genomic_DNA"/>
</dbReference>
<feature type="signal peptide" evidence="2">
    <location>
        <begin position="1"/>
        <end position="23"/>
    </location>
</feature>
<feature type="chain" id="PRO_5042933540" evidence="2">
    <location>
        <begin position="24"/>
        <end position="292"/>
    </location>
</feature>
<dbReference type="AlphaFoldDB" id="A0AAN9YBL4"/>
<keyword evidence="2" id="KW-0732">Signal</keyword>
<gene>
    <name evidence="3" type="ORF">V9T40_007185</name>
</gene>
<feature type="compositionally biased region" description="Polar residues" evidence="1">
    <location>
        <begin position="39"/>
        <end position="53"/>
    </location>
</feature>
<evidence type="ECO:0000256" key="1">
    <source>
        <dbReference type="SAM" id="MobiDB-lite"/>
    </source>
</evidence>
<evidence type="ECO:0000313" key="4">
    <source>
        <dbReference type="Proteomes" id="UP001367676"/>
    </source>
</evidence>
<protein>
    <submittedName>
        <fullName evidence="3">Uncharacterized protein</fullName>
    </submittedName>
</protein>
<feature type="region of interest" description="Disordered" evidence="1">
    <location>
        <begin position="27"/>
        <end position="53"/>
    </location>
</feature>
<sequence>MKVFKLIASSLVLTLVIATIVQANSVSKSSGSSTDQGSLTMGNGANSGGPQSTTVMMNGRPYMCVQFFGDCTSQGNGRNKDGSTISAGLTDKNGAAADVLNNVADIAGEALFKTGAGLYILGKDGANGGGTTGANSQLGSNGNGDGVMLKCYVQYSTIQSRNQGELTVRVPSTLKMRAFISFVTAASAVFVVAVSANKGIVTVVSGSSSSIVYQVTCTTKYGSQSWNGEILSSATYLIGVEPCKNYATIQFSVEGTTISTQTVKTSKSTCFKATTESVVMIKCNPLKAAANP</sequence>